<dbReference type="AlphaFoldDB" id="A0A154P6A1"/>
<sequence length="97" mass="10941">MLTKRLATSLPKILKRNIGIVAPALQKASDPIQQLFIDKIHEYKSKSVGGKIVDPTPEIEKERKAELERLARQYSGSSSTNMMEFPKIQFKDGVVEK</sequence>
<evidence type="ECO:0000256" key="3">
    <source>
        <dbReference type="ARBA" id="ARBA00022448"/>
    </source>
</evidence>
<keyword evidence="6" id="KW-0999">Mitochondrion inner membrane</keyword>
<evidence type="ECO:0000256" key="1">
    <source>
        <dbReference type="ARBA" id="ARBA00004273"/>
    </source>
</evidence>
<evidence type="ECO:0000256" key="5">
    <source>
        <dbReference type="ARBA" id="ARBA00022781"/>
    </source>
</evidence>
<proteinExistence type="inferred from homology"/>
<keyword evidence="5" id="KW-0375">Hydrogen ion transport</keyword>
<gene>
    <name evidence="10" type="ORF">WN55_09801</name>
</gene>
<dbReference type="EMBL" id="KQ434825">
    <property type="protein sequence ID" value="KZC07382.1"/>
    <property type="molecule type" value="Genomic_DNA"/>
</dbReference>
<dbReference type="InterPro" id="IPR036204">
    <property type="entry name" value="ATP_synth_f6_sf_mt"/>
</dbReference>
<comment type="subcellular location">
    <subcellularLocation>
        <location evidence="1">Mitochondrion inner membrane</location>
    </subcellularLocation>
</comment>
<dbReference type="FunFam" id="1.10.246.110:FF:000001">
    <property type="entry name" value="ATP synthase-coupling factor 6, mitochondrial"/>
    <property type="match status" value="1"/>
</dbReference>
<keyword evidence="8" id="KW-0496">Mitochondrion</keyword>
<keyword evidence="3" id="KW-0813">Transport</keyword>
<dbReference type="GO" id="GO:0045259">
    <property type="term" value="C:proton-transporting ATP synthase complex"/>
    <property type="evidence" value="ECO:0007669"/>
    <property type="project" value="UniProtKB-KW"/>
</dbReference>
<keyword evidence="7" id="KW-0406">Ion transport</keyword>
<keyword evidence="11" id="KW-1185">Reference proteome</keyword>
<protein>
    <submittedName>
        <fullName evidence="10">ATP synthase-coupling factor 6, mitochondrial</fullName>
    </submittedName>
</protein>
<dbReference type="OMA" id="MTKFPTF"/>
<dbReference type="Pfam" id="PF05511">
    <property type="entry name" value="ATP-synt_F6"/>
    <property type="match status" value="1"/>
</dbReference>
<dbReference type="PANTHER" id="PTHR12441:SF10">
    <property type="entry name" value="ATP SYNTHASE-COUPLING FACTOR 6, MITOCHONDRIAL"/>
    <property type="match status" value="1"/>
</dbReference>
<dbReference type="Proteomes" id="UP000076502">
    <property type="component" value="Unassembled WGS sequence"/>
</dbReference>
<evidence type="ECO:0000256" key="9">
    <source>
        <dbReference type="ARBA" id="ARBA00023136"/>
    </source>
</evidence>
<dbReference type="GO" id="GO:0015986">
    <property type="term" value="P:proton motive force-driven ATP synthesis"/>
    <property type="evidence" value="ECO:0007669"/>
    <property type="project" value="InterPro"/>
</dbReference>
<dbReference type="STRING" id="178035.A0A154P6A1"/>
<comment type="similarity">
    <text evidence="2">Belongs to the eukaryotic ATPase subunit F6 family.</text>
</comment>
<dbReference type="InterPro" id="IPR008387">
    <property type="entry name" value="ATP_synth_f6_mt"/>
</dbReference>
<dbReference type="PANTHER" id="PTHR12441">
    <property type="entry name" value="ATP SYNTHASE COUPLING FACTOR 6, MITOCHONDRIAL"/>
    <property type="match status" value="1"/>
</dbReference>
<evidence type="ECO:0000313" key="10">
    <source>
        <dbReference type="EMBL" id="KZC07382.1"/>
    </source>
</evidence>
<organism evidence="10 11">
    <name type="scientific">Dufourea novaeangliae</name>
    <name type="common">Sweat bee</name>
    <dbReference type="NCBI Taxonomy" id="178035"/>
    <lineage>
        <taxon>Eukaryota</taxon>
        <taxon>Metazoa</taxon>
        <taxon>Ecdysozoa</taxon>
        <taxon>Arthropoda</taxon>
        <taxon>Hexapoda</taxon>
        <taxon>Insecta</taxon>
        <taxon>Pterygota</taxon>
        <taxon>Neoptera</taxon>
        <taxon>Endopterygota</taxon>
        <taxon>Hymenoptera</taxon>
        <taxon>Apocrita</taxon>
        <taxon>Aculeata</taxon>
        <taxon>Apoidea</taxon>
        <taxon>Anthophila</taxon>
        <taxon>Halictidae</taxon>
        <taxon>Rophitinae</taxon>
        <taxon>Dufourea</taxon>
    </lineage>
</organism>
<evidence type="ECO:0000256" key="7">
    <source>
        <dbReference type="ARBA" id="ARBA00023065"/>
    </source>
</evidence>
<evidence type="ECO:0000256" key="2">
    <source>
        <dbReference type="ARBA" id="ARBA00007346"/>
    </source>
</evidence>
<name>A0A154P6A1_DUFNO</name>
<dbReference type="OrthoDB" id="8902296at2759"/>
<dbReference type="Gene3D" id="1.10.246.110">
    <property type="entry name" value="Mitochondrial ATP synthase-coupling factor 6"/>
    <property type="match status" value="1"/>
</dbReference>
<accession>A0A154P6A1</accession>
<keyword evidence="9" id="KW-0472">Membrane</keyword>
<evidence type="ECO:0000256" key="8">
    <source>
        <dbReference type="ARBA" id="ARBA00023128"/>
    </source>
</evidence>
<evidence type="ECO:0000313" key="11">
    <source>
        <dbReference type="Proteomes" id="UP000076502"/>
    </source>
</evidence>
<dbReference type="GO" id="GO:0005743">
    <property type="term" value="C:mitochondrial inner membrane"/>
    <property type="evidence" value="ECO:0007669"/>
    <property type="project" value="UniProtKB-SubCell"/>
</dbReference>
<evidence type="ECO:0000256" key="6">
    <source>
        <dbReference type="ARBA" id="ARBA00022792"/>
    </source>
</evidence>
<dbReference type="SUPFAM" id="SSF111357">
    <property type="entry name" value="Mitochondrial ATP synthase coupling factor 6"/>
    <property type="match status" value="1"/>
</dbReference>
<dbReference type="GO" id="GO:0015078">
    <property type="term" value="F:proton transmembrane transporter activity"/>
    <property type="evidence" value="ECO:0007669"/>
    <property type="project" value="InterPro"/>
</dbReference>
<keyword evidence="4" id="KW-0138">CF(0)</keyword>
<reference evidence="10 11" key="1">
    <citation type="submission" date="2015-07" db="EMBL/GenBank/DDBJ databases">
        <title>The genome of Dufourea novaeangliae.</title>
        <authorList>
            <person name="Pan H."/>
            <person name="Kapheim K."/>
        </authorList>
    </citation>
    <scope>NUCLEOTIDE SEQUENCE [LARGE SCALE GENOMIC DNA]</scope>
    <source>
        <strain evidence="10">0120121106</strain>
        <tissue evidence="10">Whole body</tissue>
    </source>
</reference>
<evidence type="ECO:0000256" key="4">
    <source>
        <dbReference type="ARBA" id="ARBA00022547"/>
    </source>
</evidence>